<feature type="signal peptide" evidence="3">
    <location>
        <begin position="1"/>
        <end position="23"/>
    </location>
</feature>
<dbReference type="RefSeq" id="WP_114956558.1">
    <property type="nucleotide sequence ID" value="NZ_JBHSJF010000006.1"/>
</dbReference>
<keyword evidence="1" id="KW-0175">Coiled coil</keyword>
<gene>
    <name evidence="4" type="ORF">ACFPFW_07590</name>
</gene>
<evidence type="ECO:0000256" key="3">
    <source>
        <dbReference type="SAM" id="SignalP"/>
    </source>
</evidence>
<sequence length="401" mass="43218">MFKRSRFVAFAVLALLPATPVLAQVPQQCLRLEAQLAALDQQPRSADAGAAQQAYAQRRADLDRMIARSRGMGCGRTFLFGPRPPAECRDLDAQINRSQQQLDQLEAQISRGQGDAGVREARRRDLITALAANQCGAQYQAALPPPPPQQRSGGLFGLLFGGSRSERAPQEAYPGQPQMEVPQTSTFRTVCVRTCDGFFFPVSYATVPGRFAQDEAMCRKTCPGTEAELFSYPNPGGSIQQATSATGVPYAQLPNAFKYQKEFVKDCSCKPANMSWTEALSGADDDTVQRGDIVVDEERARRMSQPGTDRTSPADAARAAQDSANSVTSEGVVDGGTDAPPPPEGALAPPPSQAQAAPPPGYYEGPPPPVYEAPRAPPPPVYAPPRQQRAPQPLPRERENR</sequence>
<dbReference type="Pfam" id="PF11064">
    <property type="entry name" value="DUF2865"/>
    <property type="match status" value="1"/>
</dbReference>
<organism evidence="4 5">
    <name type="scientific">Flaviflagellibacter deserti</name>
    <dbReference type="NCBI Taxonomy" id="2267266"/>
    <lineage>
        <taxon>Bacteria</taxon>
        <taxon>Pseudomonadati</taxon>
        <taxon>Pseudomonadota</taxon>
        <taxon>Alphaproteobacteria</taxon>
        <taxon>Hyphomicrobiales</taxon>
        <taxon>Flaviflagellibacter</taxon>
    </lineage>
</organism>
<dbReference type="InterPro" id="IPR021293">
    <property type="entry name" value="DUF2865"/>
</dbReference>
<evidence type="ECO:0000256" key="1">
    <source>
        <dbReference type="SAM" id="Coils"/>
    </source>
</evidence>
<name>A0ABV9Z082_9HYPH</name>
<proteinExistence type="predicted"/>
<feature type="compositionally biased region" description="Low complexity" evidence="2">
    <location>
        <begin position="308"/>
        <end position="324"/>
    </location>
</feature>
<evidence type="ECO:0000313" key="5">
    <source>
        <dbReference type="Proteomes" id="UP001595796"/>
    </source>
</evidence>
<feature type="chain" id="PRO_5046910676" evidence="3">
    <location>
        <begin position="24"/>
        <end position="401"/>
    </location>
</feature>
<dbReference type="Proteomes" id="UP001595796">
    <property type="component" value="Unassembled WGS sequence"/>
</dbReference>
<feature type="region of interest" description="Disordered" evidence="2">
    <location>
        <begin position="297"/>
        <end position="401"/>
    </location>
</feature>
<protein>
    <submittedName>
        <fullName evidence="4">DUF2865 domain-containing protein</fullName>
    </submittedName>
</protein>
<evidence type="ECO:0000313" key="4">
    <source>
        <dbReference type="EMBL" id="MFC5067879.1"/>
    </source>
</evidence>
<accession>A0ABV9Z082</accession>
<dbReference type="EMBL" id="JBHSJF010000006">
    <property type="protein sequence ID" value="MFC5067879.1"/>
    <property type="molecule type" value="Genomic_DNA"/>
</dbReference>
<keyword evidence="3" id="KW-0732">Signal</keyword>
<feature type="coiled-coil region" evidence="1">
    <location>
        <begin position="88"/>
        <end position="115"/>
    </location>
</feature>
<feature type="compositionally biased region" description="Pro residues" evidence="2">
    <location>
        <begin position="339"/>
        <end position="383"/>
    </location>
</feature>
<comment type="caution">
    <text evidence="4">The sequence shown here is derived from an EMBL/GenBank/DDBJ whole genome shotgun (WGS) entry which is preliminary data.</text>
</comment>
<reference evidence="5" key="1">
    <citation type="journal article" date="2019" name="Int. J. Syst. Evol. Microbiol.">
        <title>The Global Catalogue of Microorganisms (GCM) 10K type strain sequencing project: providing services to taxonomists for standard genome sequencing and annotation.</title>
        <authorList>
            <consortium name="The Broad Institute Genomics Platform"/>
            <consortium name="The Broad Institute Genome Sequencing Center for Infectious Disease"/>
            <person name="Wu L."/>
            <person name="Ma J."/>
        </authorList>
    </citation>
    <scope>NUCLEOTIDE SEQUENCE [LARGE SCALE GENOMIC DNA]</scope>
    <source>
        <strain evidence="5">CGMCC 1.16444</strain>
    </source>
</reference>
<keyword evidence="5" id="KW-1185">Reference proteome</keyword>
<evidence type="ECO:0000256" key="2">
    <source>
        <dbReference type="SAM" id="MobiDB-lite"/>
    </source>
</evidence>